<evidence type="ECO:0000256" key="3">
    <source>
        <dbReference type="ARBA" id="ARBA00006171"/>
    </source>
</evidence>
<dbReference type="PANTHER" id="PTHR43434">
    <property type="entry name" value="PHOSPHOGLYCOLATE PHOSPHATASE"/>
    <property type="match status" value="1"/>
</dbReference>
<protein>
    <recommendedName>
        <fullName evidence="4">phosphoglycolate phosphatase</fullName>
        <ecNumber evidence="4">3.1.3.18</ecNumber>
    </recommendedName>
</protein>
<dbReference type="NCBIfam" id="TIGR01549">
    <property type="entry name" value="HAD-SF-IA-v1"/>
    <property type="match status" value="1"/>
</dbReference>
<dbReference type="InterPro" id="IPR050155">
    <property type="entry name" value="HAD-like_hydrolase_sf"/>
</dbReference>
<dbReference type="PRINTS" id="PR00413">
    <property type="entry name" value="HADHALOGNASE"/>
</dbReference>
<dbReference type="SUPFAM" id="SSF56784">
    <property type="entry name" value="HAD-like"/>
    <property type="match status" value="1"/>
</dbReference>
<dbReference type="PANTHER" id="PTHR43434:SF1">
    <property type="entry name" value="PHOSPHOGLYCOLATE PHOSPHATASE"/>
    <property type="match status" value="1"/>
</dbReference>
<proteinExistence type="inferred from homology"/>
<dbReference type="GO" id="GO:0005829">
    <property type="term" value="C:cytosol"/>
    <property type="evidence" value="ECO:0007669"/>
    <property type="project" value="TreeGrafter"/>
</dbReference>
<evidence type="ECO:0000256" key="1">
    <source>
        <dbReference type="ARBA" id="ARBA00000830"/>
    </source>
</evidence>
<evidence type="ECO:0000313" key="6">
    <source>
        <dbReference type="Proteomes" id="UP000008192"/>
    </source>
</evidence>
<comment type="catalytic activity">
    <reaction evidence="1">
        <text>2-phosphoglycolate + H2O = glycolate + phosphate</text>
        <dbReference type="Rhea" id="RHEA:14369"/>
        <dbReference type="ChEBI" id="CHEBI:15377"/>
        <dbReference type="ChEBI" id="CHEBI:29805"/>
        <dbReference type="ChEBI" id="CHEBI:43474"/>
        <dbReference type="ChEBI" id="CHEBI:58033"/>
        <dbReference type="EC" id="3.1.3.18"/>
    </reaction>
</comment>
<sequence length="247" mass="27518">MCTRSRYTDKEKNRDILLLGALFITMRPMTRACIFDLDGTLTNTLGTIAYFVNMQAAHYHLPPIPSEKFALFLGDGSRALIQRVLAHYGAAAQTISEDEFLQRYCLAYEADFLQRCTVYPGVPEMLVELKRRRIELAILSNKPHSIAQKVASAFFGDNVFSVVLGQREGVPVKPDPAGLFEILRTLNVETAEALFVGDTAVDIRTASAAQVRSVGVLWGFRDETELSQAQAHVLIRTPAELLQHLSF</sequence>
<accession>A0AAU8Q7W2</accession>
<dbReference type="GO" id="GO:0008967">
    <property type="term" value="F:phosphoglycolate phosphatase activity"/>
    <property type="evidence" value="ECO:0007669"/>
    <property type="project" value="UniProtKB-EC"/>
</dbReference>
<organism evidence="5 6">
    <name type="scientific">Treponema pallidum subsp. pertenue (strain Gauthier)</name>
    <dbReference type="NCBI Taxonomy" id="491080"/>
    <lineage>
        <taxon>Bacteria</taxon>
        <taxon>Pseudomonadati</taxon>
        <taxon>Spirochaetota</taxon>
        <taxon>Spirochaetia</taxon>
        <taxon>Spirochaetales</taxon>
        <taxon>Treponemataceae</taxon>
        <taxon>Treponema</taxon>
    </lineage>
</organism>
<keyword evidence="5" id="KW-0378">Hydrolase</keyword>
<dbReference type="InterPro" id="IPR023198">
    <property type="entry name" value="PGP-like_dom2"/>
</dbReference>
<dbReference type="Pfam" id="PF00702">
    <property type="entry name" value="Hydrolase"/>
    <property type="match status" value="1"/>
</dbReference>
<dbReference type="AlphaFoldDB" id="A0AAU8Q7W2"/>
<dbReference type="Gene3D" id="1.10.150.240">
    <property type="entry name" value="Putative phosphatase, domain 2"/>
    <property type="match status" value="1"/>
</dbReference>
<gene>
    <name evidence="5" type="primary">gph</name>
    <name evidence="5" type="ordered locus">TPEGAU_0554</name>
</gene>
<dbReference type="GO" id="GO:0006281">
    <property type="term" value="P:DNA repair"/>
    <property type="evidence" value="ECO:0007669"/>
    <property type="project" value="TreeGrafter"/>
</dbReference>
<evidence type="ECO:0000256" key="2">
    <source>
        <dbReference type="ARBA" id="ARBA00004818"/>
    </source>
</evidence>
<evidence type="ECO:0000256" key="4">
    <source>
        <dbReference type="ARBA" id="ARBA00013078"/>
    </source>
</evidence>
<dbReference type="EMBL" id="CP002376">
    <property type="protein sequence ID" value="AEZ59818.1"/>
    <property type="molecule type" value="Genomic_DNA"/>
</dbReference>
<name>A0AAU8Q7W2_TREPG</name>
<dbReference type="Gene3D" id="3.40.50.1000">
    <property type="entry name" value="HAD superfamily/HAD-like"/>
    <property type="match status" value="1"/>
</dbReference>
<dbReference type="SFLD" id="SFLDS00003">
    <property type="entry name" value="Haloacid_Dehalogenase"/>
    <property type="match status" value="1"/>
</dbReference>
<dbReference type="SFLD" id="SFLDG01129">
    <property type="entry name" value="C1.5:_HAD__Beta-PGM__Phosphata"/>
    <property type="match status" value="1"/>
</dbReference>
<dbReference type="FunFam" id="3.40.50.1000:FF:000022">
    <property type="entry name" value="Phosphoglycolate phosphatase"/>
    <property type="match status" value="1"/>
</dbReference>
<dbReference type="InterPro" id="IPR036412">
    <property type="entry name" value="HAD-like_sf"/>
</dbReference>
<reference evidence="6" key="1">
    <citation type="journal article" date="2012" name="PLoS Negl. Trop. Dis.">
        <title>Whole genome sequences of three Treponema pallidum ssp. pertenue strains: yaws and syphilis treponemes differ in less than 0.2% of the genome sequence.</title>
        <authorList>
            <person name="Cejkova D."/>
            <person name="Zobanikova M."/>
            <person name="Chen L."/>
            <person name="Pospisilova P."/>
            <person name="Strouhal M."/>
            <person name="Qin X."/>
            <person name="Mikalova L."/>
            <person name="Norris S.J."/>
            <person name="Muzny D.M."/>
            <person name="Gibbs R.A."/>
            <person name="Fulton L.L."/>
            <person name="Sodergren E."/>
            <person name="Weinstock G.M."/>
            <person name="Smajs D."/>
        </authorList>
    </citation>
    <scope>NUCLEOTIDE SEQUENCE [LARGE SCALE GENOMIC DNA]</scope>
    <source>
        <strain evidence="6">Gauthier</strain>
    </source>
</reference>
<comment type="similarity">
    <text evidence="3">Belongs to the HAD-like hydrolase superfamily. CbbY/CbbZ/Gph/YieH family.</text>
</comment>
<comment type="pathway">
    <text evidence="2">Organic acid metabolism; glycolate biosynthesis; glycolate from 2-phosphoglycolate: step 1/1.</text>
</comment>
<dbReference type="InterPro" id="IPR006439">
    <property type="entry name" value="HAD-SF_hydro_IA"/>
</dbReference>
<dbReference type="EC" id="3.1.3.18" evidence="4"/>
<dbReference type="Proteomes" id="UP000008192">
    <property type="component" value="Chromosome"/>
</dbReference>
<evidence type="ECO:0000313" key="5">
    <source>
        <dbReference type="EMBL" id="AEZ59818.1"/>
    </source>
</evidence>
<dbReference type="InterPro" id="IPR023214">
    <property type="entry name" value="HAD_sf"/>
</dbReference>
<dbReference type="KEGG" id="tpg:TPEGAU_0554"/>